<organism evidence="1 2">
    <name type="scientific">Auriscalpium vulgare</name>
    <dbReference type="NCBI Taxonomy" id="40419"/>
    <lineage>
        <taxon>Eukaryota</taxon>
        <taxon>Fungi</taxon>
        <taxon>Dikarya</taxon>
        <taxon>Basidiomycota</taxon>
        <taxon>Agaricomycotina</taxon>
        <taxon>Agaricomycetes</taxon>
        <taxon>Russulales</taxon>
        <taxon>Auriscalpiaceae</taxon>
        <taxon>Auriscalpium</taxon>
    </lineage>
</organism>
<evidence type="ECO:0000313" key="2">
    <source>
        <dbReference type="Proteomes" id="UP000814033"/>
    </source>
</evidence>
<evidence type="ECO:0000313" key="1">
    <source>
        <dbReference type="EMBL" id="KAI0053710.1"/>
    </source>
</evidence>
<protein>
    <submittedName>
        <fullName evidence="1">Uncharacterized protein</fullName>
    </submittedName>
</protein>
<keyword evidence="2" id="KW-1185">Reference proteome</keyword>
<reference evidence="1" key="2">
    <citation type="journal article" date="2022" name="New Phytol.">
        <title>Evolutionary transition to the ectomycorrhizal habit in the genomes of a hyperdiverse lineage of mushroom-forming fungi.</title>
        <authorList>
            <person name="Looney B."/>
            <person name="Miyauchi S."/>
            <person name="Morin E."/>
            <person name="Drula E."/>
            <person name="Courty P.E."/>
            <person name="Kohler A."/>
            <person name="Kuo A."/>
            <person name="LaButti K."/>
            <person name="Pangilinan J."/>
            <person name="Lipzen A."/>
            <person name="Riley R."/>
            <person name="Andreopoulos W."/>
            <person name="He G."/>
            <person name="Johnson J."/>
            <person name="Nolan M."/>
            <person name="Tritt A."/>
            <person name="Barry K.W."/>
            <person name="Grigoriev I.V."/>
            <person name="Nagy L.G."/>
            <person name="Hibbett D."/>
            <person name="Henrissat B."/>
            <person name="Matheny P.B."/>
            <person name="Labbe J."/>
            <person name="Martin F.M."/>
        </authorList>
    </citation>
    <scope>NUCLEOTIDE SEQUENCE</scope>
    <source>
        <strain evidence="1">FP105234-sp</strain>
    </source>
</reference>
<dbReference type="Proteomes" id="UP000814033">
    <property type="component" value="Unassembled WGS sequence"/>
</dbReference>
<sequence length="316" mass="35231">MSFQHAPITKGLMITCAVTSFVVAVFDVKHYFHLPLVPHLSRHHQYWRLLTHNITYSNSSELFVWEMLMFNLGVSIERQFGGVKYASYLVISTVLSTALELVTLLAFHQLGFNSIPAGPTALVFSLLYQYTRIVPVIYHFRIFGVTLSNNVFFYVLALQLAIGQSWATATVSLIGVLSGALYRADIASLKSYRLPPWIIRLSSRYLLPAVGDLRAPRRTNRALPDEPSAPPSQFEDEVVTTARTPPAPMPAETPDGDETEARPGGSVMREWVNELTGRTERASTGLRVPTDAEITHLTSMFADVPREVVVGALQRR</sequence>
<comment type="caution">
    <text evidence="1">The sequence shown here is derived from an EMBL/GenBank/DDBJ whole genome shotgun (WGS) entry which is preliminary data.</text>
</comment>
<name>A0ACB8SCP0_9AGAM</name>
<accession>A0ACB8SCP0</accession>
<gene>
    <name evidence="1" type="ORF">FA95DRAFT_1552211</name>
</gene>
<proteinExistence type="predicted"/>
<dbReference type="EMBL" id="MU275839">
    <property type="protein sequence ID" value="KAI0053710.1"/>
    <property type="molecule type" value="Genomic_DNA"/>
</dbReference>
<reference evidence="1" key="1">
    <citation type="submission" date="2021-02" db="EMBL/GenBank/DDBJ databases">
        <authorList>
            <consortium name="DOE Joint Genome Institute"/>
            <person name="Ahrendt S."/>
            <person name="Looney B.P."/>
            <person name="Miyauchi S."/>
            <person name="Morin E."/>
            <person name="Drula E."/>
            <person name="Courty P.E."/>
            <person name="Chicoki N."/>
            <person name="Fauchery L."/>
            <person name="Kohler A."/>
            <person name="Kuo A."/>
            <person name="Labutti K."/>
            <person name="Pangilinan J."/>
            <person name="Lipzen A."/>
            <person name="Riley R."/>
            <person name="Andreopoulos W."/>
            <person name="He G."/>
            <person name="Johnson J."/>
            <person name="Barry K.W."/>
            <person name="Grigoriev I.V."/>
            <person name="Nagy L."/>
            <person name="Hibbett D."/>
            <person name="Henrissat B."/>
            <person name="Matheny P.B."/>
            <person name="Labbe J."/>
            <person name="Martin F."/>
        </authorList>
    </citation>
    <scope>NUCLEOTIDE SEQUENCE</scope>
    <source>
        <strain evidence="1">FP105234-sp</strain>
    </source>
</reference>